<accession>A0A137P373</accession>
<evidence type="ECO:0000256" key="3">
    <source>
        <dbReference type="ARBA" id="ARBA00004637"/>
    </source>
</evidence>
<evidence type="ECO:0000256" key="7">
    <source>
        <dbReference type="ARBA" id="ARBA00022660"/>
    </source>
</evidence>
<dbReference type="PANTHER" id="PTHR20900">
    <property type="entry name" value="NADH:UBIQUINONE OXIDOREDUCTASE B18-LIKE SUBUNIT"/>
    <property type="match status" value="1"/>
</dbReference>
<organism evidence="13 14">
    <name type="scientific">Conidiobolus coronatus (strain ATCC 28846 / CBS 209.66 / NRRL 28638)</name>
    <name type="common">Delacroixia coronata</name>
    <dbReference type="NCBI Taxonomy" id="796925"/>
    <lineage>
        <taxon>Eukaryota</taxon>
        <taxon>Fungi</taxon>
        <taxon>Fungi incertae sedis</taxon>
        <taxon>Zoopagomycota</taxon>
        <taxon>Entomophthoromycotina</taxon>
        <taxon>Entomophthoromycetes</taxon>
        <taxon>Entomophthorales</taxon>
        <taxon>Ancylistaceae</taxon>
        <taxon>Conidiobolus</taxon>
    </lineage>
</organism>
<dbReference type="Proteomes" id="UP000070444">
    <property type="component" value="Unassembled WGS sequence"/>
</dbReference>
<dbReference type="AlphaFoldDB" id="A0A137P373"/>
<evidence type="ECO:0000256" key="11">
    <source>
        <dbReference type="ARBA" id="ARBA00023136"/>
    </source>
</evidence>
<dbReference type="GO" id="GO:0005743">
    <property type="term" value="C:mitochondrial inner membrane"/>
    <property type="evidence" value="ECO:0007669"/>
    <property type="project" value="UniProtKB-SubCell"/>
</dbReference>
<gene>
    <name evidence="13" type="ORF">CONCODRAFT_59317</name>
</gene>
<keyword evidence="9" id="KW-0249">Electron transport</keyword>
<evidence type="ECO:0000256" key="8">
    <source>
        <dbReference type="ARBA" id="ARBA00022792"/>
    </source>
</evidence>
<name>A0A137P373_CONC2</name>
<evidence type="ECO:0000256" key="2">
    <source>
        <dbReference type="ARBA" id="ARBA00004569"/>
    </source>
</evidence>
<dbReference type="InterPro" id="IPR008698">
    <property type="entry name" value="NDUB7"/>
</dbReference>
<evidence type="ECO:0000313" key="14">
    <source>
        <dbReference type="Proteomes" id="UP000070444"/>
    </source>
</evidence>
<keyword evidence="7" id="KW-0679">Respiratory chain</keyword>
<dbReference type="GO" id="GO:0005758">
    <property type="term" value="C:mitochondrial intermembrane space"/>
    <property type="evidence" value="ECO:0007669"/>
    <property type="project" value="UniProtKB-SubCell"/>
</dbReference>
<comment type="function">
    <text evidence="1">Accessory subunit of the mitochondrial membrane respiratory chain NADH dehydrogenase (Complex I), that is believed not to be involved in catalysis. Complex I functions in the transfer of electrons from NADH to the respiratory chain. The immediate electron acceptor for the enzyme is believed to be ubiquinone.</text>
</comment>
<evidence type="ECO:0000256" key="1">
    <source>
        <dbReference type="ARBA" id="ARBA00003195"/>
    </source>
</evidence>
<comment type="similarity">
    <text evidence="4">Belongs to the complex I NDUFB7 subunit family.</text>
</comment>
<keyword evidence="10" id="KW-0496">Mitochondrion</keyword>
<protein>
    <recommendedName>
        <fullName evidence="5">NADH dehydrogenase [ubiquinone] 1 beta subcomplex subunit 7</fullName>
    </recommendedName>
</protein>
<dbReference type="OMA" id="YRDSCAN"/>
<dbReference type="Pfam" id="PF05676">
    <property type="entry name" value="NDUF_B7"/>
    <property type="match status" value="1"/>
</dbReference>
<proteinExistence type="inferred from homology"/>
<evidence type="ECO:0000256" key="10">
    <source>
        <dbReference type="ARBA" id="ARBA00023128"/>
    </source>
</evidence>
<evidence type="ECO:0000256" key="4">
    <source>
        <dbReference type="ARBA" id="ARBA00008006"/>
    </source>
</evidence>
<dbReference type="PROSITE" id="PS51808">
    <property type="entry name" value="CHCH"/>
    <property type="match status" value="1"/>
</dbReference>
<keyword evidence="14" id="KW-1185">Reference proteome</keyword>
<keyword evidence="11" id="KW-0472">Membrane</keyword>
<dbReference type="EMBL" id="KQ964533">
    <property type="protein sequence ID" value="KXN69476.1"/>
    <property type="molecule type" value="Genomic_DNA"/>
</dbReference>
<dbReference type="OrthoDB" id="268414at2759"/>
<comment type="subcellular location">
    <subcellularLocation>
        <location evidence="3">Mitochondrion inner membrane</location>
        <topology evidence="3">Peripheral membrane protein</topology>
    </subcellularLocation>
    <subcellularLocation>
        <location evidence="2">Mitochondrion intermembrane space</location>
    </subcellularLocation>
</comment>
<sequence length="74" mass="8988">MQVSPKELKDNRVPLHWRDYCAHLVIPLNKCRYDNYYKTWACQDEKHAYEKCQYDDLQRRMAALKELKAQQNNA</sequence>
<evidence type="ECO:0000256" key="5">
    <source>
        <dbReference type="ARBA" id="ARBA00018677"/>
    </source>
</evidence>
<dbReference type="PANTHER" id="PTHR20900:SF0">
    <property type="entry name" value="NADH DEHYDROGENASE [UBIQUINONE] 1 BETA SUBCOMPLEX SUBUNIT 7"/>
    <property type="match status" value="1"/>
</dbReference>
<dbReference type="STRING" id="796925.A0A137P373"/>
<evidence type="ECO:0000256" key="12">
    <source>
        <dbReference type="ARBA" id="ARBA00023157"/>
    </source>
</evidence>
<keyword evidence="12" id="KW-1015">Disulfide bond</keyword>
<evidence type="ECO:0000256" key="9">
    <source>
        <dbReference type="ARBA" id="ARBA00022982"/>
    </source>
</evidence>
<reference evidence="13 14" key="1">
    <citation type="journal article" date="2015" name="Genome Biol. Evol.">
        <title>Phylogenomic analyses indicate that early fungi evolved digesting cell walls of algal ancestors of land plants.</title>
        <authorList>
            <person name="Chang Y."/>
            <person name="Wang S."/>
            <person name="Sekimoto S."/>
            <person name="Aerts A.L."/>
            <person name="Choi C."/>
            <person name="Clum A."/>
            <person name="LaButti K.M."/>
            <person name="Lindquist E.A."/>
            <person name="Yee Ngan C."/>
            <person name="Ohm R.A."/>
            <person name="Salamov A.A."/>
            <person name="Grigoriev I.V."/>
            <person name="Spatafora J.W."/>
            <person name="Berbee M.L."/>
        </authorList>
    </citation>
    <scope>NUCLEOTIDE SEQUENCE [LARGE SCALE GENOMIC DNA]</scope>
    <source>
        <strain evidence="13 14">NRRL 28638</strain>
    </source>
</reference>
<keyword evidence="8" id="KW-0999">Mitochondrion inner membrane</keyword>
<keyword evidence="6" id="KW-0813">Transport</keyword>
<evidence type="ECO:0000313" key="13">
    <source>
        <dbReference type="EMBL" id="KXN69476.1"/>
    </source>
</evidence>
<evidence type="ECO:0000256" key="6">
    <source>
        <dbReference type="ARBA" id="ARBA00022448"/>
    </source>
</evidence>